<accession>A0ABR0EUV3</accession>
<dbReference type="Proteomes" id="UP001305779">
    <property type="component" value="Unassembled WGS sequence"/>
</dbReference>
<feature type="coiled-coil region" evidence="1">
    <location>
        <begin position="435"/>
        <end position="462"/>
    </location>
</feature>
<dbReference type="Gene3D" id="1.10.287.1490">
    <property type="match status" value="1"/>
</dbReference>
<feature type="coiled-coil region" evidence="1">
    <location>
        <begin position="209"/>
        <end position="291"/>
    </location>
</feature>
<evidence type="ECO:0000313" key="4">
    <source>
        <dbReference type="Proteomes" id="UP001305779"/>
    </source>
</evidence>
<keyword evidence="1" id="KW-0175">Coiled coil</keyword>
<evidence type="ECO:0000256" key="2">
    <source>
        <dbReference type="SAM" id="MobiDB-lite"/>
    </source>
</evidence>
<keyword evidence="4" id="KW-1185">Reference proteome</keyword>
<feature type="coiled-coil region" evidence="1">
    <location>
        <begin position="367"/>
        <end position="394"/>
    </location>
</feature>
<sequence>MASNDVSRDPRLQNKKRVASQPPASAMQPSQKNPKPADITKAGAAQAPTFGASRPQSTSTLPQNAPMAHTSAGQPASELSVVRKIPAQPTAFDLLQASAEISGKLAYAQVEKAKWQPLLDKALKQYHIAAQYFADFAPTRDMHTNQVRRARQKVDDAAALVAFFEQESTQVKQLISASSPDFGGLFGPPANDSVPQQLTALRESYNALKDDVAAQAGEARKESEEAERMDRAFEAQQKKLEDLTKQLDLLRDKQDRATDQAADAFAGMEKLEIIQRGLREVTDKVTKLEAEAKVEGNKNDGLGMVQFTPVVAPEEPDPELSQVQQIWNTIAHLEMATASHKRQLDNLTTDDVVNQMVNVMGQHWPDAKNCQAAVDSLKSSINDLAQRIVNVEARVDQGQNGGAPAEVAKLRGQIDALKQRVDGHDALITQGKQNFDNFNNQVKAIANQVSKLEGNQEEALRKAFG</sequence>
<feature type="region of interest" description="Disordered" evidence="2">
    <location>
        <begin position="1"/>
        <end position="75"/>
    </location>
</feature>
<evidence type="ECO:0000256" key="1">
    <source>
        <dbReference type="SAM" id="Coils"/>
    </source>
</evidence>
<dbReference type="EMBL" id="JAXOVC010000002">
    <property type="protein sequence ID" value="KAK4505282.1"/>
    <property type="molecule type" value="Genomic_DNA"/>
</dbReference>
<reference evidence="3 4" key="1">
    <citation type="journal article" date="2023" name="G3 (Bethesda)">
        <title>A chromosome-level genome assembly of Zasmidium syzygii isolated from banana leaves.</title>
        <authorList>
            <person name="van Westerhoven A.C."/>
            <person name="Mehrabi R."/>
            <person name="Talebi R."/>
            <person name="Steentjes M.B.F."/>
            <person name="Corcolon B."/>
            <person name="Chong P.A."/>
            <person name="Kema G.H.J."/>
            <person name="Seidl M.F."/>
        </authorList>
    </citation>
    <scope>NUCLEOTIDE SEQUENCE [LARGE SCALE GENOMIC DNA]</scope>
    <source>
        <strain evidence="3 4">P124</strain>
    </source>
</reference>
<evidence type="ECO:0000313" key="3">
    <source>
        <dbReference type="EMBL" id="KAK4505282.1"/>
    </source>
</evidence>
<proteinExistence type="predicted"/>
<feature type="compositionally biased region" description="Polar residues" evidence="2">
    <location>
        <begin position="54"/>
        <end position="63"/>
    </location>
</feature>
<protein>
    <submittedName>
        <fullName evidence="3">Uncharacterized protein</fullName>
    </submittedName>
</protein>
<gene>
    <name evidence="3" type="ORF">PRZ48_003245</name>
</gene>
<name>A0ABR0EUV3_ZASCE</name>
<comment type="caution">
    <text evidence="3">The sequence shown here is derived from an EMBL/GenBank/DDBJ whole genome shotgun (WGS) entry which is preliminary data.</text>
</comment>
<feature type="compositionally biased region" description="Basic and acidic residues" evidence="2">
    <location>
        <begin position="1"/>
        <end position="12"/>
    </location>
</feature>
<organism evidence="3 4">
    <name type="scientific">Zasmidium cellare</name>
    <name type="common">Wine cellar mold</name>
    <name type="synonym">Racodium cellare</name>
    <dbReference type="NCBI Taxonomy" id="395010"/>
    <lineage>
        <taxon>Eukaryota</taxon>
        <taxon>Fungi</taxon>
        <taxon>Dikarya</taxon>
        <taxon>Ascomycota</taxon>
        <taxon>Pezizomycotina</taxon>
        <taxon>Dothideomycetes</taxon>
        <taxon>Dothideomycetidae</taxon>
        <taxon>Mycosphaerellales</taxon>
        <taxon>Mycosphaerellaceae</taxon>
        <taxon>Zasmidium</taxon>
    </lineage>
</organism>